<evidence type="ECO:0000256" key="1">
    <source>
        <dbReference type="SAM" id="MobiDB-lite"/>
    </source>
</evidence>
<dbReference type="Proteomes" id="UP001141933">
    <property type="component" value="Unassembled WGS sequence"/>
</dbReference>
<feature type="region of interest" description="Disordered" evidence="1">
    <location>
        <begin position="46"/>
        <end position="76"/>
    </location>
</feature>
<dbReference type="RefSeq" id="WP_269877111.1">
    <property type="nucleotide sequence ID" value="NZ_JAPZVM010000003.1"/>
</dbReference>
<accession>A0ABT4PG44</accession>
<feature type="compositionally biased region" description="Basic and acidic residues" evidence="1">
    <location>
        <begin position="53"/>
        <end position="70"/>
    </location>
</feature>
<dbReference type="InterPro" id="IPR018691">
    <property type="entry name" value="DUF2188"/>
</dbReference>
<evidence type="ECO:0000313" key="3">
    <source>
        <dbReference type="Proteomes" id="UP001141933"/>
    </source>
</evidence>
<keyword evidence="3" id="KW-1185">Reference proteome</keyword>
<sequence length="76" mass="8706">MRKIYHVTKTENGWQGKLEKGQRASVVGSTKAEVVQKTIEIAKRQPESSIRIHKTDGKIQEERTYPKKSDPYPPRG</sequence>
<dbReference type="Pfam" id="PF09954">
    <property type="entry name" value="DUF2188"/>
    <property type="match status" value="1"/>
</dbReference>
<organism evidence="2 3">
    <name type="scientific">Phocaeicola acetigenes</name>
    <dbReference type="NCBI Taxonomy" id="3016083"/>
    <lineage>
        <taxon>Bacteria</taxon>
        <taxon>Pseudomonadati</taxon>
        <taxon>Bacteroidota</taxon>
        <taxon>Bacteroidia</taxon>
        <taxon>Bacteroidales</taxon>
        <taxon>Bacteroidaceae</taxon>
        <taxon>Phocaeicola</taxon>
    </lineage>
</organism>
<evidence type="ECO:0000313" key="2">
    <source>
        <dbReference type="EMBL" id="MCZ8372024.1"/>
    </source>
</evidence>
<name>A0ABT4PG44_9BACT</name>
<protein>
    <submittedName>
        <fullName evidence="2">DUF2188 domain-containing protein</fullName>
    </submittedName>
</protein>
<comment type="caution">
    <text evidence="2">The sequence shown here is derived from an EMBL/GenBank/DDBJ whole genome shotgun (WGS) entry which is preliminary data.</text>
</comment>
<reference evidence="2" key="1">
    <citation type="submission" date="2022-12" db="EMBL/GenBank/DDBJ databases">
        <title>Phocaeicola acetigenes sp. nov., isolated feces from a healthy human.</title>
        <authorList>
            <person name="Do H."/>
            <person name="Ha Y.B."/>
            <person name="Kim J.-S."/>
            <person name="Suh M.K."/>
            <person name="Kim H.S."/>
            <person name="Lee J.-S."/>
        </authorList>
    </citation>
    <scope>NUCLEOTIDE SEQUENCE</scope>
    <source>
        <strain evidence="2">KGMB11183</strain>
    </source>
</reference>
<gene>
    <name evidence="2" type="ORF">O6P32_04785</name>
</gene>
<dbReference type="EMBL" id="JAPZVM010000003">
    <property type="protein sequence ID" value="MCZ8372024.1"/>
    <property type="molecule type" value="Genomic_DNA"/>
</dbReference>
<proteinExistence type="predicted"/>